<evidence type="ECO:0000256" key="2">
    <source>
        <dbReference type="ARBA" id="ARBA00023125"/>
    </source>
</evidence>
<reference evidence="7 8" key="1">
    <citation type="journal article" date="2015" name="Mol. Plant Microbe Interact.">
        <title>Comparative Genomic Analysis of Pseudomonas chlororaphis PCL1606 Reveals New Insight into Antifungal Compounds Involved in Biocontrol.</title>
        <authorList>
            <person name="Calderon C.E."/>
            <person name="Ramos C."/>
            <person name="de Vicente A."/>
            <person name="Cazorla F.M."/>
        </authorList>
    </citation>
    <scope>NUCLEOTIDE SEQUENCE [LARGE SCALE GENOMIC DNA]</scope>
    <source>
        <strain evidence="7 8">PCL1606</strain>
    </source>
</reference>
<organism evidence="7 8">
    <name type="scientific">Pseudomonas chlororaphis</name>
    <dbReference type="NCBI Taxonomy" id="587753"/>
    <lineage>
        <taxon>Bacteria</taxon>
        <taxon>Pseudomonadati</taxon>
        <taxon>Pseudomonadota</taxon>
        <taxon>Gammaproteobacteria</taxon>
        <taxon>Pseudomonadales</taxon>
        <taxon>Pseudomonadaceae</taxon>
        <taxon>Pseudomonas</taxon>
    </lineage>
</organism>
<dbReference type="OrthoDB" id="9783876at2"/>
<dbReference type="Pfam" id="PF12833">
    <property type="entry name" value="HTH_18"/>
    <property type="match status" value="1"/>
</dbReference>
<comment type="function">
    <text evidence="4">Regulatory protein of the TOL plasmid xyl operons. XylS activates the xylXYZLTEGFJQKIH operon required for the degradation of toluene, m-xylene and p-xylene.</text>
</comment>
<dbReference type="InterPro" id="IPR009057">
    <property type="entry name" value="Homeodomain-like_sf"/>
</dbReference>
<feature type="region of interest" description="Disordered" evidence="5">
    <location>
        <begin position="1"/>
        <end position="23"/>
    </location>
</feature>
<dbReference type="SUPFAM" id="SSF46689">
    <property type="entry name" value="Homeodomain-like"/>
    <property type="match status" value="2"/>
</dbReference>
<keyword evidence="2" id="KW-0238">DNA-binding</keyword>
<dbReference type="Gene3D" id="1.10.10.60">
    <property type="entry name" value="Homeodomain-like"/>
    <property type="match status" value="2"/>
</dbReference>
<gene>
    <name evidence="7" type="ORF">PCL1606_34780</name>
</gene>
<dbReference type="InterPro" id="IPR020449">
    <property type="entry name" value="Tscrpt_reg_AraC-type_HTH"/>
</dbReference>
<dbReference type="InterPro" id="IPR018060">
    <property type="entry name" value="HTH_AraC"/>
</dbReference>
<dbReference type="GO" id="GO:0043565">
    <property type="term" value="F:sequence-specific DNA binding"/>
    <property type="evidence" value="ECO:0007669"/>
    <property type="project" value="InterPro"/>
</dbReference>
<proteinExistence type="predicted"/>
<dbReference type="Proteomes" id="UP000032748">
    <property type="component" value="Chromosome"/>
</dbReference>
<dbReference type="RefSeq" id="WP_045883662.1">
    <property type="nucleotide sequence ID" value="NZ_CP011110.1"/>
</dbReference>
<dbReference type="EMBL" id="CP011110">
    <property type="protein sequence ID" value="AKA24929.1"/>
    <property type="molecule type" value="Genomic_DNA"/>
</dbReference>
<dbReference type="PROSITE" id="PS01124">
    <property type="entry name" value="HTH_ARAC_FAMILY_2"/>
    <property type="match status" value="1"/>
</dbReference>
<keyword evidence="3" id="KW-0804">Transcription</keyword>
<dbReference type="PANTHER" id="PTHR46796:SF7">
    <property type="entry name" value="ARAC FAMILY TRANSCRIPTIONAL REGULATOR"/>
    <property type="match status" value="1"/>
</dbReference>
<accession>A0A0D5Y1S4</accession>
<dbReference type="GO" id="GO:0003700">
    <property type="term" value="F:DNA-binding transcription factor activity"/>
    <property type="evidence" value="ECO:0007669"/>
    <property type="project" value="InterPro"/>
</dbReference>
<name>A0A0D5Y1S4_9PSED</name>
<evidence type="ECO:0000313" key="8">
    <source>
        <dbReference type="Proteomes" id="UP000032748"/>
    </source>
</evidence>
<evidence type="ECO:0000259" key="6">
    <source>
        <dbReference type="PROSITE" id="PS01124"/>
    </source>
</evidence>
<dbReference type="KEGG" id="pcz:PCL1606_34780"/>
<evidence type="ECO:0000256" key="4">
    <source>
        <dbReference type="ARBA" id="ARBA00037345"/>
    </source>
</evidence>
<evidence type="ECO:0000313" key="7">
    <source>
        <dbReference type="EMBL" id="AKA24929.1"/>
    </source>
</evidence>
<evidence type="ECO:0000256" key="1">
    <source>
        <dbReference type="ARBA" id="ARBA00023015"/>
    </source>
</evidence>
<dbReference type="PANTHER" id="PTHR46796">
    <property type="entry name" value="HTH-TYPE TRANSCRIPTIONAL ACTIVATOR RHAS-RELATED"/>
    <property type="match status" value="1"/>
</dbReference>
<dbReference type="InterPro" id="IPR032783">
    <property type="entry name" value="AraC_lig"/>
</dbReference>
<dbReference type="Pfam" id="PF12852">
    <property type="entry name" value="Cupin_6"/>
    <property type="match status" value="1"/>
</dbReference>
<dbReference type="InterPro" id="IPR050204">
    <property type="entry name" value="AraC_XylS_family_regulators"/>
</dbReference>
<keyword evidence="1" id="KW-0805">Transcription regulation</keyword>
<protein>
    <submittedName>
        <fullName evidence="7">AraC family transcriptional regulator</fullName>
    </submittedName>
</protein>
<dbReference type="SMART" id="SM00342">
    <property type="entry name" value="HTH_ARAC"/>
    <property type="match status" value="1"/>
</dbReference>
<dbReference type="PATRIC" id="fig|587753.10.peg.3464"/>
<evidence type="ECO:0000256" key="5">
    <source>
        <dbReference type="SAM" id="MobiDB-lite"/>
    </source>
</evidence>
<dbReference type="PRINTS" id="PR00032">
    <property type="entry name" value="HTHARAC"/>
</dbReference>
<dbReference type="AlphaFoldDB" id="A0A0D5Y1S4"/>
<sequence>MTEKPKTVPKRQSAPLDAASAPTDLRHPSADVFFEVFSIARMQGELLGETRLQAGQVLQQAAGVARFHVIQDAACHLRLDDGTTRLLAPGDILFVSHGQGHQLQGAAPQAMPRITSGLFRFEGGCGQALLQGLPSLLHVSCQGTDHSDPIGSREWLALTVAAMQKEVRNPSIGSAIMLSRIIDLMFIWAVRHWLAHAPQGIGGWIAALRDPLIGQALALLHAEPGASWSVERLAGLVKQSRTSLTQRFARLVGQSPMRYLTHWRMQLAGQRLQTSSLRVSQIAEQLGYESEAAFSRAFRRDFGVTPSEYRALA</sequence>
<feature type="domain" description="HTH araC/xylS-type" evidence="6">
    <location>
        <begin position="214"/>
        <end position="312"/>
    </location>
</feature>
<evidence type="ECO:0000256" key="3">
    <source>
        <dbReference type="ARBA" id="ARBA00023163"/>
    </source>
</evidence>